<evidence type="ECO:0000313" key="2">
    <source>
        <dbReference type="Proteomes" id="UP000321040"/>
    </source>
</evidence>
<dbReference type="PANTHER" id="PTHR43300:SF6">
    <property type="entry name" value="ACETYLTRANSFERASE YVOF-RELATED"/>
    <property type="match status" value="1"/>
</dbReference>
<sequence>MAENKSEVIAVRNINKQRVANINPLWTMYRHVSKFKVLKQTIVIEICRYLPSLKLKRWMYRHLLKMTVGEHTAFAYKVVPDIMYPEYIHIGHNSIVGYNTVLLTHEFLVDEFRTGKIYIGNNTMIGANVTVLPGVTIGSNVKVGAGCIVTKDIPNNALAYGNPLQIVNQRDK</sequence>
<dbReference type="PANTHER" id="PTHR43300">
    <property type="entry name" value="ACETYLTRANSFERASE"/>
    <property type="match status" value="1"/>
</dbReference>
<dbReference type="Gene3D" id="2.160.10.10">
    <property type="entry name" value="Hexapeptide repeat proteins"/>
    <property type="match status" value="1"/>
</dbReference>
<dbReference type="InterPro" id="IPR050179">
    <property type="entry name" value="Trans_hexapeptide_repeat"/>
</dbReference>
<dbReference type="CDD" id="cd04647">
    <property type="entry name" value="LbH_MAT_like"/>
    <property type="match status" value="1"/>
</dbReference>
<dbReference type="Pfam" id="PF00132">
    <property type="entry name" value="Hexapep"/>
    <property type="match status" value="1"/>
</dbReference>
<protein>
    <submittedName>
        <fullName evidence="1">Acetyltransferase</fullName>
    </submittedName>
</protein>
<dbReference type="Proteomes" id="UP000321040">
    <property type="component" value="Unassembled WGS sequence"/>
</dbReference>
<evidence type="ECO:0000313" key="1">
    <source>
        <dbReference type="EMBL" id="GEP82171.1"/>
    </source>
</evidence>
<gene>
    <name evidence="1" type="ORF">SKL01_13490</name>
</gene>
<reference evidence="1 2" key="1">
    <citation type="submission" date="2019-07" db="EMBL/GenBank/DDBJ databases">
        <title>Whole genome shotgun sequence of Staphylococcus kloosii NBRC 109624.</title>
        <authorList>
            <person name="Hosoyama A."/>
            <person name="Uohara A."/>
            <person name="Ohji S."/>
            <person name="Ichikawa N."/>
        </authorList>
    </citation>
    <scope>NUCLEOTIDE SEQUENCE [LARGE SCALE GENOMIC DNA]</scope>
    <source>
        <strain evidence="1 2">NBRC 109624</strain>
    </source>
</reference>
<proteinExistence type="predicted"/>
<keyword evidence="2" id="KW-1185">Reference proteome</keyword>
<dbReference type="InterPro" id="IPR001451">
    <property type="entry name" value="Hexapep"/>
</dbReference>
<dbReference type="EMBL" id="BKAQ01000010">
    <property type="protein sequence ID" value="GEP82171.1"/>
    <property type="molecule type" value="Genomic_DNA"/>
</dbReference>
<comment type="caution">
    <text evidence="1">The sequence shown here is derived from an EMBL/GenBank/DDBJ whole genome shotgun (WGS) entry which is preliminary data.</text>
</comment>
<dbReference type="InterPro" id="IPR011004">
    <property type="entry name" value="Trimer_LpxA-like_sf"/>
</dbReference>
<organism evidence="1 2">
    <name type="scientific">Staphylococcus kloosii</name>
    <dbReference type="NCBI Taxonomy" id="29384"/>
    <lineage>
        <taxon>Bacteria</taxon>
        <taxon>Bacillati</taxon>
        <taxon>Bacillota</taxon>
        <taxon>Bacilli</taxon>
        <taxon>Bacillales</taxon>
        <taxon>Staphylococcaceae</taxon>
        <taxon>Staphylococcus</taxon>
    </lineage>
</organism>
<name>A0ABQ0XL63_9STAP</name>
<accession>A0ABQ0XL63</accession>
<dbReference type="SUPFAM" id="SSF51161">
    <property type="entry name" value="Trimeric LpxA-like enzymes"/>
    <property type="match status" value="1"/>
</dbReference>